<gene>
    <name evidence="1" type="ORF">METZ01_LOCUS12565</name>
</gene>
<name>A0A381NYK9_9ZZZZ</name>
<evidence type="ECO:0000313" key="1">
    <source>
        <dbReference type="EMBL" id="SUZ59711.1"/>
    </source>
</evidence>
<reference evidence="1" key="1">
    <citation type="submission" date="2018-05" db="EMBL/GenBank/DDBJ databases">
        <authorList>
            <person name="Lanie J.A."/>
            <person name="Ng W.-L."/>
            <person name="Kazmierczak K.M."/>
            <person name="Andrzejewski T.M."/>
            <person name="Davidsen T.M."/>
            <person name="Wayne K.J."/>
            <person name="Tettelin H."/>
            <person name="Glass J.I."/>
            <person name="Rusch D."/>
            <person name="Podicherti R."/>
            <person name="Tsui H.-C.T."/>
            <person name="Winkler M.E."/>
        </authorList>
    </citation>
    <scope>NUCLEOTIDE SEQUENCE</scope>
</reference>
<accession>A0A381NYK9</accession>
<dbReference type="AlphaFoldDB" id="A0A381NYK9"/>
<sequence length="62" mass="6999">MTSSLKHIVLQLEDLTQQDVSIGLGLDLLEASAKTRKDVIMINVMRDSLNEILIEERQCQAM</sequence>
<protein>
    <submittedName>
        <fullName evidence="1">Uncharacterized protein</fullName>
    </submittedName>
</protein>
<proteinExistence type="predicted"/>
<dbReference type="EMBL" id="UINC01000694">
    <property type="protein sequence ID" value="SUZ59711.1"/>
    <property type="molecule type" value="Genomic_DNA"/>
</dbReference>
<organism evidence="1">
    <name type="scientific">marine metagenome</name>
    <dbReference type="NCBI Taxonomy" id="408172"/>
    <lineage>
        <taxon>unclassified sequences</taxon>
        <taxon>metagenomes</taxon>
        <taxon>ecological metagenomes</taxon>
    </lineage>
</organism>